<dbReference type="PANTHER" id="PTHR19446">
    <property type="entry name" value="REVERSE TRANSCRIPTASES"/>
    <property type="match status" value="1"/>
</dbReference>
<evidence type="ECO:0000313" key="2">
    <source>
        <dbReference type="EMBL" id="CAH2003342.1"/>
    </source>
</evidence>
<dbReference type="Pfam" id="PF00078">
    <property type="entry name" value="RVT_1"/>
    <property type="match status" value="1"/>
</dbReference>
<gene>
    <name evidence="2" type="ORF">ACAOBT_LOCUS27365</name>
</gene>
<dbReference type="SUPFAM" id="SSF56672">
    <property type="entry name" value="DNA/RNA polymerases"/>
    <property type="match status" value="1"/>
</dbReference>
<organism evidence="2 3">
    <name type="scientific">Acanthoscelides obtectus</name>
    <name type="common">Bean weevil</name>
    <name type="synonym">Bruchus obtectus</name>
    <dbReference type="NCBI Taxonomy" id="200917"/>
    <lineage>
        <taxon>Eukaryota</taxon>
        <taxon>Metazoa</taxon>
        <taxon>Ecdysozoa</taxon>
        <taxon>Arthropoda</taxon>
        <taxon>Hexapoda</taxon>
        <taxon>Insecta</taxon>
        <taxon>Pterygota</taxon>
        <taxon>Neoptera</taxon>
        <taxon>Endopterygota</taxon>
        <taxon>Coleoptera</taxon>
        <taxon>Polyphaga</taxon>
        <taxon>Cucujiformia</taxon>
        <taxon>Chrysomeloidea</taxon>
        <taxon>Chrysomelidae</taxon>
        <taxon>Bruchinae</taxon>
        <taxon>Bruchini</taxon>
        <taxon>Acanthoscelides</taxon>
    </lineage>
</organism>
<dbReference type="OrthoDB" id="6778366at2759"/>
<reference evidence="2" key="1">
    <citation type="submission" date="2022-03" db="EMBL/GenBank/DDBJ databases">
        <authorList>
            <person name="Sayadi A."/>
        </authorList>
    </citation>
    <scope>NUCLEOTIDE SEQUENCE</scope>
</reference>
<feature type="domain" description="Reverse transcriptase" evidence="1">
    <location>
        <begin position="121"/>
        <end position="318"/>
    </location>
</feature>
<keyword evidence="3" id="KW-1185">Reference proteome</keyword>
<protein>
    <recommendedName>
        <fullName evidence="1">Reverse transcriptase domain-containing protein</fullName>
    </recommendedName>
</protein>
<dbReference type="CDD" id="cd01650">
    <property type="entry name" value="RT_nLTR_like"/>
    <property type="match status" value="1"/>
</dbReference>
<evidence type="ECO:0000259" key="1">
    <source>
        <dbReference type="PROSITE" id="PS50878"/>
    </source>
</evidence>
<evidence type="ECO:0000313" key="3">
    <source>
        <dbReference type="Proteomes" id="UP001152888"/>
    </source>
</evidence>
<dbReference type="AlphaFoldDB" id="A0A9P0LYV7"/>
<proteinExistence type="predicted"/>
<name>A0A9P0LYV7_ACAOB</name>
<dbReference type="InterPro" id="IPR000477">
    <property type="entry name" value="RT_dom"/>
</dbReference>
<dbReference type="InterPro" id="IPR043502">
    <property type="entry name" value="DNA/RNA_pol_sf"/>
</dbReference>
<dbReference type="Proteomes" id="UP001152888">
    <property type="component" value="Unassembled WGS sequence"/>
</dbReference>
<accession>A0A9P0LYV7</accession>
<dbReference type="GO" id="GO:0071897">
    <property type="term" value="P:DNA biosynthetic process"/>
    <property type="evidence" value="ECO:0007669"/>
    <property type="project" value="UniProtKB-ARBA"/>
</dbReference>
<sequence>MLWDCVNEISGKRNKKAEIDKIKIESGEEISNKNDIAQKFLEHLTSIGEKLAEKIPRTAPIKQVNKLINSIYLDDTDENEVRETILSLKNGKAPGSDNIKAETLKKIRYYICKPLKYIINECFRTGVFPDILKLATITPIYKKGSKLDIENYRPISLISSIAKVVEKIIKSRLLKFFNRYNVLHKNQFGFKEGISTQDAIATLSKKLYRLVNDKIPAICIFIDLTKAFDTISHDKLLEILELSGIRGTTLDLMSSYLNNRKQCVKIDNVTSHYKDVCYGIPQGTVLGPILFNIYINDLFSMDSGGTVFRIRGRYCHNL</sequence>
<dbReference type="EMBL" id="CAKOFQ010007539">
    <property type="protein sequence ID" value="CAH2003342.1"/>
    <property type="molecule type" value="Genomic_DNA"/>
</dbReference>
<comment type="caution">
    <text evidence="2">The sequence shown here is derived from an EMBL/GenBank/DDBJ whole genome shotgun (WGS) entry which is preliminary data.</text>
</comment>
<dbReference type="PROSITE" id="PS50878">
    <property type="entry name" value="RT_POL"/>
    <property type="match status" value="1"/>
</dbReference>